<dbReference type="GeneID" id="20199685"/>
<keyword evidence="1" id="KW-0175">Coiled coil</keyword>
<dbReference type="EMBL" id="KB097143">
    <property type="protein sequence ID" value="ESN99141.1"/>
    <property type="molecule type" value="Genomic_DNA"/>
</dbReference>
<name>T1ESY5_HELRO</name>
<dbReference type="EnsemblMetazoa" id="HelroT162636">
    <property type="protein sequence ID" value="HelroP162636"/>
    <property type="gene ID" value="HelroG162636"/>
</dbReference>
<dbReference type="AlphaFoldDB" id="T1ESY5"/>
<proteinExistence type="predicted"/>
<feature type="compositionally biased region" description="Polar residues" evidence="2">
    <location>
        <begin position="487"/>
        <end position="507"/>
    </location>
</feature>
<feature type="coiled-coil region" evidence="1">
    <location>
        <begin position="283"/>
        <end position="352"/>
    </location>
</feature>
<evidence type="ECO:0000256" key="2">
    <source>
        <dbReference type="SAM" id="MobiDB-lite"/>
    </source>
</evidence>
<dbReference type="EMBL" id="AMQM01001121">
    <property type="status" value="NOT_ANNOTATED_CDS"/>
    <property type="molecule type" value="Genomic_DNA"/>
</dbReference>
<dbReference type="CTD" id="20199685"/>
<feature type="coiled-coil region" evidence="1">
    <location>
        <begin position="171"/>
        <end position="205"/>
    </location>
</feature>
<dbReference type="KEGG" id="hro:HELRODRAFT_162636"/>
<dbReference type="InParanoid" id="T1ESY5"/>
<reference evidence="4" key="3">
    <citation type="submission" date="2015-06" db="UniProtKB">
        <authorList>
            <consortium name="EnsemblMetazoa"/>
        </authorList>
    </citation>
    <scope>IDENTIFICATION</scope>
</reference>
<organism evidence="4 5">
    <name type="scientific">Helobdella robusta</name>
    <name type="common">Californian leech</name>
    <dbReference type="NCBI Taxonomy" id="6412"/>
    <lineage>
        <taxon>Eukaryota</taxon>
        <taxon>Metazoa</taxon>
        <taxon>Spiralia</taxon>
        <taxon>Lophotrochozoa</taxon>
        <taxon>Annelida</taxon>
        <taxon>Clitellata</taxon>
        <taxon>Hirudinea</taxon>
        <taxon>Rhynchobdellida</taxon>
        <taxon>Glossiphoniidae</taxon>
        <taxon>Helobdella</taxon>
    </lineage>
</organism>
<evidence type="ECO:0000313" key="4">
    <source>
        <dbReference type="EnsemblMetazoa" id="HelroP162636"/>
    </source>
</evidence>
<dbReference type="OMA" id="QISTIYF"/>
<evidence type="ECO:0000313" key="5">
    <source>
        <dbReference type="Proteomes" id="UP000015101"/>
    </source>
</evidence>
<evidence type="ECO:0000256" key="1">
    <source>
        <dbReference type="SAM" id="Coils"/>
    </source>
</evidence>
<keyword evidence="5" id="KW-1185">Reference proteome</keyword>
<dbReference type="HOGENOM" id="CLU_507435_0_0_1"/>
<protein>
    <submittedName>
        <fullName evidence="3 4">Uncharacterized protein</fullName>
    </submittedName>
</protein>
<dbReference type="Proteomes" id="UP000015101">
    <property type="component" value="Unassembled WGS sequence"/>
</dbReference>
<sequence>MFKSNADSDSSFSKLSDAADRIRSWKNETDFALKLKKEIQKLKFQLEQEKENNSDLISRNSVNRELCYELRSMCSKINEELSHEEKILANSLLEQQMQNQKVTFENQIDEKVTTILSLRANIDELNNSLSTLQIQLHDREMLMSNLKHDVALKKDQIEGFLALCTDNDAKLLMSNEEIEKLKFEKEELINKIDLLTAEKNDMSENSNVIKKNFEESLTTLKKHNEEFVVLKKQLDDKDDCLKHVINDKLTLENQISMQNTELEIKVNALLKLENENLILTTNYDKLIGENECLNSKLKILEDDVASLNIDIVHKNEQIGILEDKLTFVDSKLTKKNTEMQILNEELHYLKNKVVDMTSNHNLEIEKFTNEFTTLKANFTSAKELSGSKLYSMLIIRNMSNNIFLLYLLELGYEEQKLLLENRHKSEIAGLFSKINDLEKTRKEQISTIYFYMNKCKADLASSLEKENQYKIKIECLSKEVKQLKAEVSSTPKTAPSTPRPQSSTLRTPTVEIMSATESKVNNPNDIGVKNDFLSWIE</sequence>
<dbReference type="RefSeq" id="XP_009023034.1">
    <property type="nucleotide sequence ID" value="XM_009024786.1"/>
</dbReference>
<accession>T1ESY5</accession>
<reference evidence="3 5" key="2">
    <citation type="journal article" date="2013" name="Nature">
        <title>Insights into bilaterian evolution from three spiralian genomes.</title>
        <authorList>
            <person name="Simakov O."/>
            <person name="Marletaz F."/>
            <person name="Cho S.J."/>
            <person name="Edsinger-Gonzales E."/>
            <person name="Havlak P."/>
            <person name="Hellsten U."/>
            <person name="Kuo D.H."/>
            <person name="Larsson T."/>
            <person name="Lv J."/>
            <person name="Arendt D."/>
            <person name="Savage R."/>
            <person name="Osoegawa K."/>
            <person name="de Jong P."/>
            <person name="Grimwood J."/>
            <person name="Chapman J.A."/>
            <person name="Shapiro H."/>
            <person name="Aerts A."/>
            <person name="Otillar R.P."/>
            <person name="Terry A.Y."/>
            <person name="Boore J.L."/>
            <person name="Grigoriev I.V."/>
            <person name="Lindberg D.R."/>
            <person name="Seaver E.C."/>
            <person name="Weisblat D.A."/>
            <person name="Putnam N.H."/>
            <person name="Rokhsar D.S."/>
        </authorList>
    </citation>
    <scope>NUCLEOTIDE SEQUENCE</scope>
</reference>
<evidence type="ECO:0000313" key="3">
    <source>
        <dbReference type="EMBL" id="ESN99141.1"/>
    </source>
</evidence>
<feature type="coiled-coil region" evidence="1">
    <location>
        <begin position="32"/>
        <end position="59"/>
    </location>
</feature>
<dbReference type="OrthoDB" id="1901529at2759"/>
<reference evidence="5" key="1">
    <citation type="submission" date="2012-12" db="EMBL/GenBank/DDBJ databases">
        <authorList>
            <person name="Hellsten U."/>
            <person name="Grimwood J."/>
            <person name="Chapman J.A."/>
            <person name="Shapiro H."/>
            <person name="Aerts A."/>
            <person name="Otillar R.P."/>
            <person name="Terry A.Y."/>
            <person name="Boore J.L."/>
            <person name="Simakov O."/>
            <person name="Marletaz F."/>
            <person name="Cho S.-J."/>
            <person name="Edsinger-Gonzales E."/>
            <person name="Havlak P."/>
            <person name="Kuo D.-H."/>
            <person name="Larsson T."/>
            <person name="Lv J."/>
            <person name="Arendt D."/>
            <person name="Savage R."/>
            <person name="Osoegawa K."/>
            <person name="de Jong P."/>
            <person name="Lindberg D.R."/>
            <person name="Seaver E.C."/>
            <person name="Weisblat D.A."/>
            <person name="Putnam N.H."/>
            <person name="Grigoriev I.V."/>
            <person name="Rokhsar D.S."/>
        </authorList>
    </citation>
    <scope>NUCLEOTIDE SEQUENCE</scope>
</reference>
<gene>
    <name evidence="4" type="primary">20199685</name>
    <name evidence="3" type="ORF">HELRODRAFT_162636</name>
</gene>
<feature type="region of interest" description="Disordered" evidence="2">
    <location>
        <begin position="486"/>
        <end position="507"/>
    </location>
</feature>